<comment type="caution">
    <text evidence="1">The sequence shown here is derived from an EMBL/GenBank/DDBJ whole genome shotgun (WGS) entry which is preliminary data.</text>
</comment>
<organism evidence="1">
    <name type="scientific">hydrocarbon metagenome</name>
    <dbReference type="NCBI Taxonomy" id="938273"/>
    <lineage>
        <taxon>unclassified sequences</taxon>
        <taxon>metagenomes</taxon>
        <taxon>ecological metagenomes</taxon>
    </lineage>
</organism>
<dbReference type="EMBL" id="LNQE01001794">
    <property type="protein sequence ID" value="KUG05613.1"/>
    <property type="molecule type" value="Genomic_DNA"/>
</dbReference>
<gene>
    <name evidence="1" type="ORF">ASZ90_016945</name>
</gene>
<protein>
    <recommendedName>
        <fullName evidence="2">Flavodoxin-like domain-containing protein</fullName>
    </recommendedName>
</protein>
<name>A0A0W8EAU4_9ZZZZ</name>
<sequence length="58" mass="6017">MVFATCGSQAGEAIPTMERALAKKGVSVVGHEVFSRRDATDDQKIAGLIQTVKTAGAP</sequence>
<proteinExistence type="predicted"/>
<evidence type="ECO:0000313" key="1">
    <source>
        <dbReference type="EMBL" id="KUG05613.1"/>
    </source>
</evidence>
<accession>A0A0W8EAU4</accession>
<evidence type="ECO:0008006" key="2">
    <source>
        <dbReference type="Google" id="ProtNLM"/>
    </source>
</evidence>
<reference evidence="1" key="1">
    <citation type="journal article" date="2015" name="Proc. Natl. Acad. Sci. U.S.A.">
        <title>Networks of energetic and metabolic interactions define dynamics in microbial communities.</title>
        <authorList>
            <person name="Embree M."/>
            <person name="Liu J.K."/>
            <person name="Al-Bassam M.M."/>
            <person name="Zengler K."/>
        </authorList>
    </citation>
    <scope>NUCLEOTIDE SEQUENCE</scope>
</reference>
<dbReference type="AlphaFoldDB" id="A0A0W8EAU4"/>